<gene>
    <name evidence="1" type="ORF">CRG98_037762</name>
</gene>
<proteinExistence type="predicted"/>
<sequence>MDAREKESPLTILRPKGRGSVNYPGLGVWNTPIDESIKSDQEPEREVGLHVEESVRYLRITVRRTAVVDSLRESRPQIFGLACL</sequence>
<dbReference type="AlphaFoldDB" id="A0A2I0ICZ0"/>
<name>A0A2I0ICZ0_PUNGR</name>
<dbReference type="EMBL" id="PGOL01003268">
    <property type="protein sequence ID" value="PKI41857.1"/>
    <property type="molecule type" value="Genomic_DNA"/>
</dbReference>
<comment type="caution">
    <text evidence="1">The sequence shown here is derived from an EMBL/GenBank/DDBJ whole genome shotgun (WGS) entry which is preliminary data.</text>
</comment>
<reference evidence="1 2" key="1">
    <citation type="submission" date="2017-11" db="EMBL/GenBank/DDBJ databases">
        <title>De-novo sequencing of pomegranate (Punica granatum L.) genome.</title>
        <authorList>
            <person name="Akparov Z."/>
            <person name="Amiraslanov A."/>
            <person name="Hajiyeva S."/>
            <person name="Abbasov M."/>
            <person name="Kaur K."/>
            <person name="Hamwieh A."/>
            <person name="Solovyev V."/>
            <person name="Salamov A."/>
            <person name="Braich B."/>
            <person name="Kosarev P."/>
            <person name="Mahmoud A."/>
            <person name="Hajiyev E."/>
            <person name="Babayeva S."/>
            <person name="Izzatullayeva V."/>
            <person name="Mammadov A."/>
            <person name="Mammadov A."/>
            <person name="Sharifova S."/>
            <person name="Ojaghi J."/>
            <person name="Eynullazada K."/>
            <person name="Bayramov B."/>
            <person name="Abdulazimova A."/>
            <person name="Shahmuradov I."/>
        </authorList>
    </citation>
    <scope>NUCLEOTIDE SEQUENCE [LARGE SCALE GENOMIC DNA]</scope>
    <source>
        <strain evidence="2">cv. AG2017</strain>
        <tissue evidence="1">Leaf</tissue>
    </source>
</reference>
<organism evidence="1 2">
    <name type="scientific">Punica granatum</name>
    <name type="common">Pomegranate</name>
    <dbReference type="NCBI Taxonomy" id="22663"/>
    <lineage>
        <taxon>Eukaryota</taxon>
        <taxon>Viridiplantae</taxon>
        <taxon>Streptophyta</taxon>
        <taxon>Embryophyta</taxon>
        <taxon>Tracheophyta</taxon>
        <taxon>Spermatophyta</taxon>
        <taxon>Magnoliopsida</taxon>
        <taxon>eudicotyledons</taxon>
        <taxon>Gunneridae</taxon>
        <taxon>Pentapetalae</taxon>
        <taxon>rosids</taxon>
        <taxon>malvids</taxon>
        <taxon>Myrtales</taxon>
        <taxon>Lythraceae</taxon>
        <taxon>Punica</taxon>
    </lineage>
</organism>
<dbReference type="Proteomes" id="UP000233551">
    <property type="component" value="Unassembled WGS sequence"/>
</dbReference>
<accession>A0A2I0ICZ0</accession>
<keyword evidence="2" id="KW-1185">Reference proteome</keyword>
<evidence type="ECO:0000313" key="2">
    <source>
        <dbReference type="Proteomes" id="UP000233551"/>
    </source>
</evidence>
<evidence type="ECO:0000313" key="1">
    <source>
        <dbReference type="EMBL" id="PKI41857.1"/>
    </source>
</evidence>
<protein>
    <submittedName>
        <fullName evidence="1">Uncharacterized protein</fullName>
    </submittedName>
</protein>